<evidence type="ECO:0000313" key="1">
    <source>
        <dbReference type="EMBL" id="QHT38612.1"/>
    </source>
</evidence>
<protein>
    <recommendedName>
        <fullName evidence="2">C2H2-type domain-containing protein</fullName>
    </recommendedName>
</protein>
<sequence>MNANHFIRHKQTAKHIKNTMSTQSVIYTCVTCNFKTTDKDCFDNHNNSPKHLKKLESDSTNDFHIDEDGKYICMCGKEYKLKSSLLNHRKKCSFFTNSLSNNDSEDKEVLETVEHSKIQDLENKMIKHENSSTEMANMMFKFMKEQTEREEKKEKALIDIIEKQNEALTELSKQPKTITNIDNRKIDNRVAINVFLNDQCKDAMNLVDFVNTIQCRLEDLEHIGKKGYVEGVSRLMIEGLQKMDITKRPIHCTDSKRDSLYIKDNNEWTKDDSAGGHMKKAIRKIANKGVQKLPEWQEKNPGFNNLKSNTHEKYMGICGNLMGGADDEEDNKNFKKITKRVASEVVIDKDMTTAIVNSGVMVGDTDSTETVN</sequence>
<proteinExistence type="predicted"/>
<evidence type="ECO:0008006" key="2">
    <source>
        <dbReference type="Google" id="ProtNLM"/>
    </source>
</evidence>
<accession>A0A6C0FBN4</accession>
<dbReference type="AlphaFoldDB" id="A0A6C0FBN4"/>
<dbReference type="EMBL" id="MN738832">
    <property type="protein sequence ID" value="QHT38612.1"/>
    <property type="molecule type" value="Genomic_DNA"/>
</dbReference>
<reference evidence="1" key="1">
    <citation type="journal article" date="2020" name="Nature">
        <title>Giant virus diversity and host interactions through global metagenomics.</title>
        <authorList>
            <person name="Schulz F."/>
            <person name="Roux S."/>
            <person name="Paez-Espino D."/>
            <person name="Jungbluth S."/>
            <person name="Walsh D.A."/>
            <person name="Denef V.J."/>
            <person name="McMahon K.D."/>
            <person name="Konstantinidis K.T."/>
            <person name="Eloe-Fadrosh E.A."/>
            <person name="Kyrpides N.C."/>
            <person name="Woyke T."/>
        </authorList>
    </citation>
    <scope>NUCLEOTIDE SEQUENCE</scope>
    <source>
        <strain evidence="1">GVMAG-S-ERX556106-38</strain>
    </source>
</reference>
<organism evidence="1">
    <name type="scientific">viral metagenome</name>
    <dbReference type="NCBI Taxonomy" id="1070528"/>
    <lineage>
        <taxon>unclassified sequences</taxon>
        <taxon>metagenomes</taxon>
        <taxon>organismal metagenomes</taxon>
    </lineage>
</organism>
<name>A0A6C0FBN4_9ZZZZ</name>